<evidence type="ECO:0000313" key="2">
    <source>
        <dbReference type="Proteomes" id="UP001610334"/>
    </source>
</evidence>
<organism evidence="1 2">
    <name type="scientific">Aspergillus granulosus</name>
    <dbReference type="NCBI Taxonomy" id="176169"/>
    <lineage>
        <taxon>Eukaryota</taxon>
        <taxon>Fungi</taxon>
        <taxon>Dikarya</taxon>
        <taxon>Ascomycota</taxon>
        <taxon>Pezizomycotina</taxon>
        <taxon>Eurotiomycetes</taxon>
        <taxon>Eurotiomycetidae</taxon>
        <taxon>Eurotiales</taxon>
        <taxon>Aspergillaceae</taxon>
        <taxon>Aspergillus</taxon>
        <taxon>Aspergillus subgen. Nidulantes</taxon>
    </lineage>
</organism>
<sequence length="167" mass="18336">MRHIFTIQYTPSFSLTYMGFAQGGRNGTGYQTGVELLREKNNSGGMVKLLHFANATLEAQDKETGTLIPSTKQTNTFCNLGHVVPDITAAQKRMDAYGVKALKRLGERDSAFDSTLANATNTGPASTDDREEAERLVRALLATDFENIIFVEDPDGNLIEVVERDGF</sequence>
<dbReference type="Gene3D" id="3.10.180.10">
    <property type="entry name" value="2,3-Dihydroxybiphenyl 1,2-Dioxygenase, domain 1"/>
    <property type="match status" value="1"/>
</dbReference>
<reference evidence="1 2" key="1">
    <citation type="submission" date="2024-07" db="EMBL/GenBank/DDBJ databases">
        <title>Section-level genome sequencing and comparative genomics of Aspergillus sections Usti and Cavernicolus.</title>
        <authorList>
            <consortium name="Lawrence Berkeley National Laboratory"/>
            <person name="Nybo J.L."/>
            <person name="Vesth T.C."/>
            <person name="Theobald S."/>
            <person name="Frisvad J.C."/>
            <person name="Larsen T.O."/>
            <person name="Kjaerboelling I."/>
            <person name="Rothschild-Mancinelli K."/>
            <person name="Lyhne E.K."/>
            <person name="Kogle M.E."/>
            <person name="Barry K."/>
            <person name="Clum A."/>
            <person name="Na H."/>
            <person name="Ledsgaard L."/>
            <person name="Lin J."/>
            <person name="Lipzen A."/>
            <person name="Kuo A."/>
            <person name="Riley R."/>
            <person name="Mondo S."/>
            <person name="Labutti K."/>
            <person name="Haridas S."/>
            <person name="Pangalinan J."/>
            <person name="Salamov A.A."/>
            <person name="Simmons B.A."/>
            <person name="Magnuson J.K."/>
            <person name="Chen J."/>
            <person name="Drula E."/>
            <person name="Henrissat B."/>
            <person name="Wiebenga A."/>
            <person name="Lubbers R.J."/>
            <person name="Gomes A.C."/>
            <person name="Makela M.R."/>
            <person name="Stajich J."/>
            <person name="Grigoriev I.V."/>
            <person name="Mortensen U.H."/>
            <person name="De Vries R.P."/>
            <person name="Baker S.E."/>
            <person name="Andersen M.R."/>
        </authorList>
    </citation>
    <scope>NUCLEOTIDE SEQUENCE [LARGE SCALE GENOMIC DNA]</scope>
    <source>
        <strain evidence="1 2">CBS 588.65</strain>
    </source>
</reference>
<comment type="caution">
    <text evidence="1">The sequence shown here is derived from an EMBL/GenBank/DDBJ whole genome shotgun (WGS) entry which is preliminary data.</text>
</comment>
<accession>A0ABR4HMK4</accession>
<dbReference type="EMBL" id="JBFXLT010000021">
    <property type="protein sequence ID" value="KAL2816711.1"/>
    <property type="molecule type" value="Genomic_DNA"/>
</dbReference>
<protein>
    <submittedName>
        <fullName evidence="1">Uncharacterized protein</fullName>
    </submittedName>
</protein>
<proteinExistence type="predicted"/>
<dbReference type="Proteomes" id="UP001610334">
    <property type="component" value="Unassembled WGS sequence"/>
</dbReference>
<dbReference type="InterPro" id="IPR029068">
    <property type="entry name" value="Glyas_Bleomycin-R_OHBP_Dase"/>
</dbReference>
<keyword evidence="2" id="KW-1185">Reference proteome</keyword>
<gene>
    <name evidence="1" type="ORF">BJX63DRAFT_430092</name>
</gene>
<dbReference type="SUPFAM" id="SSF54593">
    <property type="entry name" value="Glyoxalase/Bleomycin resistance protein/Dihydroxybiphenyl dioxygenase"/>
    <property type="match status" value="1"/>
</dbReference>
<name>A0ABR4HMK4_9EURO</name>
<evidence type="ECO:0000313" key="1">
    <source>
        <dbReference type="EMBL" id="KAL2816711.1"/>
    </source>
</evidence>